<dbReference type="CDD" id="cd12107">
    <property type="entry name" value="Hemerythrin"/>
    <property type="match status" value="1"/>
</dbReference>
<proteinExistence type="inferred from homology"/>
<dbReference type="EMBL" id="AP027081">
    <property type="protein sequence ID" value="BDU75661.1"/>
    <property type="molecule type" value="Genomic_DNA"/>
</dbReference>
<dbReference type="InterPro" id="IPR050669">
    <property type="entry name" value="Hemerythrin"/>
</dbReference>
<dbReference type="KEGG" id="msea:METESE_06190"/>
<evidence type="ECO:0000256" key="1">
    <source>
        <dbReference type="ARBA" id="ARBA00010587"/>
    </source>
</evidence>
<keyword evidence="2" id="KW-0813">Transport</keyword>
<gene>
    <name evidence="6" type="ORF">METESE_06190</name>
</gene>
<organism evidence="6 7">
    <name type="scientific">Mesoterricola sediminis</name>
    <dbReference type="NCBI Taxonomy" id="2927980"/>
    <lineage>
        <taxon>Bacteria</taxon>
        <taxon>Pseudomonadati</taxon>
        <taxon>Acidobacteriota</taxon>
        <taxon>Holophagae</taxon>
        <taxon>Holophagales</taxon>
        <taxon>Holophagaceae</taxon>
        <taxon>Mesoterricola</taxon>
    </lineage>
</organism>
<evidence type="ECO:0000256" key="2">
    <source>
        <dbReference type="ARBA" id="ARBA00022621"/>
    </source>
</evidence>
<protein>
    <recommendedName>
        <fullName evidence="5">Hemerythrin-like domain-containing protein</fullName>
    </recommendedName>
</protein>
<dbReference type="InterPro" id="IPR012312">
    <property type="entry name" value="Hemerythrin-like"/>
</dbReference>
<dbReference type="InterPro" id="IPR016131">
    <property type="entry name" value="Haemerythrin_Fe_BS"/>
</dbReference>
<keyword evidence="2" id="KW-0561">Oxygen transport</keyword>
<dbReference type="NCBIfam" id="NF033749">
    <property type="entry name" value="bact_hemeryth"/>
    <property type="match status" value="1"/>
</dbReference>
<feature type="domain" description="Hemerythrin-like" evidence="5">
    <location>
        <begin position="12"/>
        <end position="126"/>
    </location>
</feature>
<dbReference type="RefSeq" id="WP_243331257.1">
    <property type="nucleotide sequence ID" value="NZ_AP027081.1"/>
</dbReference>
<dbReference type="PANTHER" id="PTHR37164">
    <property type="entry name" value="BACTERIOHEMERYTHRIN"/>
    <property type="match status" value="1"/>
</dbReference>
<dbReference type="InterPro" id="IPR035938">
    <property type="entry name" value="Hemerythrin-like_sf"/>
</dbReference>
<comment type="similarity">
    <text evidence="1">Belongs to the hemerythrin family.</text>
</comment>
<sequence>MAARTWDRTLETGIEDLDAHHRILFDTLSRLRAAAGAGRTAEAQDVVYFLRDFCVQHFLEEQELMVRSAYPGDPAHRAAHAEAAREVDLLLDRLRSGAAALTPGILDGLDAWLVKHIREEDFRLAEFLVRAGAPEEKEPS</sequence>
<dbReference type="Gene3D" id="1.20.120.50">
    <property type="entry name" value="Hemerythrin-like"/>
    <property type="match status" value="1"/>
</dbReference>
<dbReference type="NCBIfam" id="TIGR02481">
    <property type="entry name" value="hemeryth_dom"/>
    <property type="match status" value="1"/>
</dbReference>
<dbReference type="InterPro" id="IPR012827">
    <property type="entry name" value="Hemerythrin_metal-bd"/>
</dbReference>
<dbReference type="Proteomes" id="UP001228113">
    <property type="component" value="Chromosome"/>
</dbReference>
<accession>A0AA48H1B4</accession>
<dbReference type="Pfam" id="PF01814">
    <property type="entry name" value="Hemerythrin"/>
    <property type="match status" value="1"/>
</dbReference>
<evidence type="ECO:0000256" key="4">
    <source>
        <dbReference type="ARBA" id="ARBA00023004"/>
    </source>
</evidence>
<keyword evidence="3" id="KW-0479">Metal-binding</keyword>
<keyword evidence="7" id="KW-1185">Reference proteome</keyword>
<evidence type="ECO:0000313" key="6">
    <source>
        <dbReference type="EMBL" id="BDU75661.1"/>
    </source>
</evidence>
<evidence type="ECO:0000256" key="3">
    <source>
        <dbReference type="ARBA" id="ARBA00022723"/>
    </source>
</evidence>
<keyword evidence="4" id="KW-0408">Iron</keyword>
<dbReference type="PANTHER" id="PTHR37164:SF1">
    <property type="entry name" value="BACTERIOHEMERYTHRIN"/>
    <property type="match status" value="1"/>
</dbReference>
<evidence type="ECO:0000259" key="5">
    <source>
        <dbReference type="Pfam" id="PF01814"/>
    </source>
</evidence>
<dbReference type="GO" id="GO:0046872">
    <property type="term" value="F:metal ion binding"/>
    <property type="evidence" value="ECO:0007669"/>
    <property type="project" value="UniProtKB-KW"/>
</dbReference>
<reference evidence="6" key="1">
    <citation type="journal article" date="2023" name="Int. J. Syst. Evol. Microbiol.">
        <title>Mesoterricola silvestris gen. nov., sp. nov., Mesoterricola sediminis sp. nov., Geothrix oryzae sp. nov., Geothrix edaphica sp. nov., Geothrix rubra sp. nov., and Geothrix limicola sp. nov., six novel members of Acidobacteriota isolated from soils.</title>
        <authorList>
            <person name="Itoh H."/>
            <person name="Sugisawa Y."/>
            <person name="Mise K."/>
            <person name="Xu Z."/>
            <person name="Kuniyasu M."/>
            <person name="Ushijima N."/>
            <person name="Kawano K."/>
            <person name="Kobayashi E."/>
            <person name="Shiratori Y."/>
            <person name="Masuda Y."/>
            <person name="Senoo K."/>
        </authorList>
    </citation>
    <scope>NUCLEOTIDE SEQUENCE</scope>
    <source>
        <strain evidence="6">W786</strain>
    </source>
</reference>
<evidence type="ECO:0000313" key="7">
    <source>
        <dbReference type="Proteomes" id="UP001228113"/>
    </source>
</evidence>
<dbReference type="GO" id="GO:0005344">
    <property type="term" value="F:oxygen carrier activity"/>
    <property type="evidence" value="ECO:0007669"/>
    <property type="project" value="UniProtKB-KW"/>
</dbReference>
<dbReference type="PROSITE" id="PS00550">
    <property type="entry name" value="HEMERYTHRINS"/>
    <property type="match status" value="1"/>
</dbReference>
<dbReference type="AlphaFoldDB" id="A0AA48H1B4"/>
<name>A0AA48H1B4_9BACT</name>
<dbReference type="SUPFAM" id="SSF47188">
    <property type="entry name" value="Hemerythrin-like"/>
    <property type="match status" value="1"/>
</dbReference>